<organism evidence="2 3">
    <name type="scientific">Propionicimonas paludicola</name>
    <dbReference type="NCBI Taxonomy" id="185243"/>
    <lineage>
        <taxon>Bacteria</taxon>
        <taxon>Bacillati</taxon>
        <taxon>Actinomycetota</taxon>
        <taxon>Actinomycetes</taxon>
        <taxon>Propionibacteriales</taxon>
        <taxon>Nocardioidaceae</taxon>
        <taxon>Propionicimonas</taxon>
    </lineage>
</organism>
<keyword evidence="1" id="KW-0812">Transmembrane</keyword>
<dbReference type="EMBL" id="PDJC01000001">
    <property type="protein sequence ID" value="PFG15750.1"/>
    <property type="molecule type" value="Genomic_DNA"/>
</dbReference>
<protein>
    <submittedName>
        <fullName evidence="2">Uncharacterized protein DUF2752</fullName>
    </submittedName>
</protein>
<evidence type="ECO:0000256" key="1">
    <source>
        <dbReference type="SAM" id="Phobius"/>
    </source>
</evidence>
<keyword evidence="1" id="KW-1133">Transmembrane helix</keyword>
<dbReference type="AlphaFoldDB" id="A0A2A9CQ12"/>
<feature type="transmembrane region" description="Helical" evidence="1">
    <location>
        <begin position="75"/>
        <end position="95"/>
    </location>
</feature>
<evidence type="ECO:0000313" key="2">
    <source>
        <dbReference type="EMBL" id="PFG15750.1"/>
    </source>
</evidence>
<gene>
    <name evidence="2" type="ORF">ATK74_0270</name>
</gene>
<accession>A0A2A9CQ12</accession>
<name>A0A2A9CQ12_9ACTN</name>
<dbReference type="Proteomes" id="UP000226079">
    <property type="component" value="Unassembled WGS sequence"/>
</dbReference>
<comment type="caution">
    <text evidence="2">The sequence shown here is derived from an EMBL/GenBank/DDBJ whole genome shotgun (WGS) entry which is preliminary data.</text>
</comment>
<proteinExistence type="predicted"/>
<sequence>MDPNQPGHYPSCPTYALTGWYCPGCGALRALHFLTVGNLEAAWAMNPAAVLAVPYLAVSWLLWARREITGRPRAFLAPGWLILSVGIGLVVYGVLRNVPGLEVLAPHRLS</sequence>
<dbReference type="RefSeq" id="WP_169923681.1">
    <property type="nucleotide sequence ID" value="NZ_PDJC01000001.1"/>
</dbReference>
<dbReference type="Pfam" id="PF10825">
    <property type="entry name" value="DUF2752"/>
    <property type="match status" value="1"/>
</dbReference>
<dbReference type="InterPro" id="IPR021215">
    <property type="entry name" value="DUF2752"/>
</dbReference>
<reference evidence="2 3" key="1">
    <citation type="submission" date="2017-10" db="EMBL/GenBank/DDBJ databases">
        <title>Sequencing the genomes of 1000 actinobacteria strains.</title>
        <authorList>
            <person name="Klenk H.-P."/>
        </authorList>
    </citation>
    <scope>NUCLEOTIDE SEQUENCE [LARGE SCALE GENOMIC DNA]</scope>
    <source>
        <strain evidence="2 3">DSM 15597</strain>
    </source>
</reference>
<keyword evidence="3" id="KW-1185">Reference proteome</keyword>
<keyword evidence="1" id="KW-0472">Membrane</keyword>
<evidence type="ECO:0000313" key="3">
    <source>
        <dbReference type="Proteomes" id="UP000226079"/>
    </source>
</evidence>
<feature type="transmembrane region" description="Helical" evidence="1">
    <location>
        <begin position="41"/>
        <end position="63"/>
    </location>
</feature>